<dbReference type="InterPro" id="IPR058869">
    <property type="entry name" value="YqzN_YkzM"/>
</dbReference>
<dbReference type="Proteomes" id="UP000078148">
    <property type="component" value="Chromosome"/>
</dbReference>
<proteinExistence type="predicted"/>
<dbReference type="AlphaFoldDB" id="A0A172ZM31"/>
<dbReference type="STRING" id="1616788.AR543_08110"/>
<evidence type="ECO:0000313" key="2">
    <source>
        <dbReference type="EMBL" id="ANF98701.1"/>
    </source>
</evidence>
<dbReference type="Pfam" id="PF26160">
    <property type="entry name" value="YqzN_YkzM"/>
    <property type="match status" value="1"/>
</dbReference>
<organism evidence="2 3">
    <name type="scientific">Paenibacillus bovis</name>
    <dbReference type="NCBI Taxonomy" id="1616788"/>
    <lineage>
        <taxon>Bacteria</taxon>
        <taxon>Bacillati</taxon>
        <taxon>Bacillota</taxon>
        <taxon>Bacilli</taxon>
        <taxon>Bacillales</taxon>
        <taxon>Paenibacillaceae</taxon>
        <taxon>Paenibacillus</taxon>
    </lineage>
</organism>
<accession>A0A172ZM31</accession>
<reference evidence="3" key="1">
    <citation type="submission" date="2015-10" db="EMBL/GenBank/DDBJ databases">
        <title>Genome of Paenibacillus bovis sp. nov.</title>
        <authorList>
            <person name="Wu Z."/>
            <person name="Gao C."/>
            <person name="Liu Z."/>
            <person name="Zheng H."/>
        </authorList>
    </citation>
    <scope>NUCLEOTIDE SEQUENCE [LARGE SCALE GENOMIC DNA]</scope>
    <source>
        <strain evidence="3">BD3526</strain>
    </source>
</reference>
<reference evidence="2 3" key="2">
    <citation type="journal article" date="2016" name="Int. J. Syst. Evol. Microbiol.">
        <title>Paenibacillus bovis sp. nov., isolated from raw yak (Bos grunniens) milk.</title>
        <authorList>
            <person name="Gao C."/>
            <person name="Han J."/>
            <person name="Liu Z."/>
            <person name="Xu X."/>
            <person name="Hang F."/>
            <person name="Wu Z."/>
        </authorList>
    </citation>
    <scope>NUCLEOTIDE SEQUENCE [LARGE SCALE GENOMIC DNA]</scope>
    <source>
        <strain evidence="2 3">BD3526</strain>
    </source>
</reference>
<keyword evidence="3" id="KW-1185">Reference proteome</keyword>
<dbReference type="OrthoDB" id="2628095at2"/>
<dbReference type="EMBL" id="CP013023">
    <property type="protein sequence ID" value="ANF98701.1"/>
    <property type="molecule type" value="Genomic_DNA"/>
</dbReference>
<feature type="domain" description="YqzN/YkzM" evidence="1">
    <location>
        <begin position="19"/>
        <end position="69"/>
    </location>
</feature>
<protein>
    <recommendedName>
        <fullName evidence="1">YqzN/YkzM domain-containing protein</fullName>
    </recommendedName>
</protein>
<dbReference type="KEGG" id="pbv:AR543_08110"/>
<evidence type="ECO:0000313" key="3">
    <source>
        <dbReference type="Proteomes" id="UP000078148"/>
    </source>
</evidence>
<name>A0A172ZM31_9BACL</name>
<sequence length="71" mass="8085">MGRTRTNASADPESSLPQAQYAQEELLLHAEELFGVKPEVLYGVFNSRTEQSFTIEEVHTQIQQFMKAKVE</sequence>
<gene>
    <name evidence="2" type="ORF">AR543_08110</name>
</gene>
<evidence type="ECO:0000259" key="1">
    <source>
        <dbReference type="Pfam" id="PF26160"/>
    </source>
</evidence>